<evidence type="ECO:0000313" key="2">
    <source>
        <dbReference type="Proteomes" id="UP001567350"/>
    </source>
</evidence>
<protein>
    <submittedName>
        <fullName evidence="1">Uncharacterized protein</fullName>
    </submittedName>
</protein>
<dbReference type="RefSeq" id="WP_370892281.1">
    <property type="nucleotide sequence ID" value="NZ_JBGJLR010000007.1"/>
</dbReference>
<evidence type="ECO:0000313" key="1">
    <source>
        <dbReference type="EMBL" id="MEZ2739510.1"/>
    </source>
</evidence>
<dbReference type="Proteomes" id="UP001567350">
    <property type="component" value="Unassembled WGS sequence"/>
</dbReference>
<comment type="caution">
    <text evidence="1">The sequence shown here is derived from an EMBL/GenBank/DDBJ whole genome shotgun (WGS) entry which is preliminary data.</text>
</comment>
<dbReference type="Gene3D" id="3.40.190.10">
    <property type="entry name" value="Periplasmic binding protein-like II"/>
    <property type="match status" value="1"/>
</dbReference>
<dbReference type="EMBL" id="JBGJLR010000007">
    <property type="protein sequence ID" value="MEZ2739510.1"/>
    <property type="molecule type" value="Genomic_DNA"/>
</dbReference>
<reference evidence="1 2" key="1">
    <citation type="submission" date="2024-08" db="EMBL/GenBank/DDBJ databases">
        <authorList>
            <person name="Feng Z."/>
            <person name="Ronholm J."/>
        </authorList>
    </citation>
    <scope>NUCLEOTIDE SEQUENCE [LARGE SCALE GENOMIC DNA]</scope>
    <source>
        <strain evidence="1 2">4-AB0-8</strain>
    </source>
</reference>
<sequence length="105" mass="12010">MRTDAQRVLPQLQLAEERLAQFAHGERGTLRIGMECHLCYEWLLKVVRPYLQQLPDVDVDVDVDVNMRQKFQFGGIGALLGFEIDLLPPPDPVFKPGLQFEEVFG</sequence>
<proteinExistence type="predicted"/>
<accession>A0ABV4IFG1</accession>
<dbReference type="SUPFAM" id="SSF53850">
    <property type="entry name" value="Periplasmic binding protein-like II"/>
    <property type="match status" value="1"/>
</dbReference>
<gene>
    <name evidence="1" type="ORF">ACBP88_08575</name>
</gene>
<keyword evidence="2" id="KW-1185">Reference proteome</keyword>
<name>A0ABV4IFG1_9BURK</name>
<organism evidence="1 2">
    <name type="scientific">Comamonas jiangduensis</name>
    <dbReference type="NCBI Taxonomy" id="1194168"/>
    <lineage>
        <taxon>Bacteria</taxon>
        <taxon>Pseudomonadati</taxon>
        <taxon>Pseudomonadota</taxon>
        <taxon>Betaproteobacteria</taxon>
        <taxon>Burkholderiales</taxon>
        <taxon>Comamonadaceae</taxon>
        <taxon>Comamonas</taxon>
    </lineage>
</organism>